<dbReference type="RefSeq" id="WP_110984256.1">
    <property type="nucleotide sequence ID" value="NZ_CAWNWM010000001.1"/>
</dbReference>
<dbReference type="OrthoDB" id="158131at2"/>
<evidence type="ECO:0008006" key="3">
    <source>
        <dbReference type="Google" id="ProtNLM"/>
    </source>
</evidence>
<comment type="caution">
    <text evidence="1">The sequence shown here is derived from an EMBL/GenBank/DDBJ whole genome shotgun (WGS) entry which is preliminary data.</text>
</comment>
<evidence type="ECO:0000313" key="1">
    <source>
        <dbReference type="EMBL" id="PZD75116.1"/>
    </source>
</evidence>
<protein>
    <recommendedName>
        <fullName evidence="3">WYL domain-containing protein</fullName>
    </recommendedName>
</protein>
<reference evidence="1 2" key="1">
    <citation type="journal article" date="2018" name="Sci. Rep.">
        <title>A novel species of the marine cyanobacterium Acaryochloris with a unique pigment content and lifestyle.</title>
        <authorList>
            <person name="Partensky F."/>
            <person name="Six C."/>
            <person name="Ratin M."/>
            <person name="Garczarek L."/>
            <person name="Vaulot D."/>
            <person name="Probert I."/>
            <person name="Calteau A."/>
            <person name="Gourvil P."/>
            <person name="Marie D."/>
            <person name="Grebert T."/>
            <person name="Bouchier C."/>
            <person name="Le Panse S."/>
            <person name="Gachenot M."/>
            <person name="Rodriguez F."/>
            <person name="Garrido J.L."/>
        </authorList>
    </citation>
    <scope>NUCLEOTIDE SEQUENCE [LARGE SCALE GENOMIC DNA]</scope>
    <source>
        <strain evidence="1 2">RCC1774</strain>
    </source>
</reference>
<dbReference type="AlphaFoldDB" id="A0A2W1JPE8"/>
<dbReference type="Proteomes" id="UP000248857">
    <property type="component" value="Unassembled WGS sequence"/>
</dbReference>
<organism evidence="1 2">
    <name type="scientific">Acaryochloris thomasi RCC1774</name>
    <dbReference type="NCBI Taxonomy" id="1764569"/>
    <lineage>
        <taxon>Bacteria</taxon>
        <taxon>Bacillati</taxon>
        <taxon>Cyanobacteriota</taxon>
        <taxon>Cyanophyceae</taxon>
        <taxon>Acaryochloridales</taxon>
        <taxon>Acaryochloridaceae</taxon>
        <taxon>Acaryochloris</taxon>
        <taxon>Acaryochloris thomasi</taxon>
    </lineage>
</organism>
<proteinExistence type="predicted"/>
<dbReference type="InterPro" id="IPR014942">
    <property type="entry name" value="AbiEii"/>
</dbReference>
<accession>A0A2W1JPE8</accession>
<name>A0A2W1JPE8_9CYAN</name>
<keyword evidence="2" id="KW-1185">Reference proteome</keyword>
<dbReference type="Gene3D" id="3.10.450.620">
    <property type="entry name" value="JHP933, nucleotidyltransferase-like core domain"/>
    <property type="match status" value="1"/>
</dbReference>
<dbReference type="PROSITE" id="PS52050">
    <property type="entry name" value="WYL"/>
    <property type="match status" value="1"/>
</dbReference>
<gene>
    <name evidence="1" type="ORF">C1752_00274</name>
</gene>
<dbReference type="Pfam" id="PF08843">
    <property type="entry name" value="AbiEii"/>
    <property type="match status" value="1"/>
</dbReference>
<evidence type="ECO:0000313" key="2">
    <source>
        <dbReference type="Proteomes" id="UP000248857"/>
    </source>
</evidence>
<sequence>MITETEVKDLAIKQGVTLPRVEKDYVMGWLLWGIYNDPVLSKNLVLKGGNCLRKVYFPDTRFSDDLDFTAFRLDTKQVFHQRLNTICENIHRACGIDFDFDNTLVKTKQTPDKDCTALDGRVYFRGFAGDASVSMRIKFDISQFEKIVLPLQNHSILHNYSDIDACKVLIRTYSLEEVLAEKLRSWIQRTRSRDLFDVVKIVQSEAVPISNINILSAFFQKTIFKDIPLAGQEEMLYGPKFEGIENSWLKTVISPQSSIIAAGNAISLFKDFINALFKPEILEAAGFSQANVSPHNYNVRSGVREAIIEAGKVRKSIRMQYKGRERNIEPYSFRYKITQRGYGAEYFYGFDRTSGATIKSFFLHQIEGVSILPEQYIPRWHVEFKPDK</sequence>
<dbReference type="EMBL" id="PQWO01000001">
    <property type="protein sequence ID" value="PZD75116.1"/>
    <property type="molecule type" value="Genomic_DNA"/>
</dbReference>